<reference evidence="1 2" key="1">
    <citation type="submission" date="2019-02" db="EMBL/GenBank/DDBJ databases">
        <title>Genome sequencing of the rare red list fungi Bondarzewia mesenterica.</title>
        <authorList>
            <person name="Buettner E."/>
            <person name="Kellner H."/>
        </authorList>
    </citation>
    <scope>NUCLEOTIDE SEQUENCE [LARGE SCALE GENOMIC DNA]</scope>
    <source>
        <strain evidence="1 2">DSM 108281</strain>
    </source>
</reference>
<dbReference type="OrthoDB" id="2669322at2759"/>
<dbReference type="PANTHER" id="PTHR45786:SF74">
    <property type="entry name" value="ATP-DEPENDENT DNA HELICASE"/>
    <property type="match status" value="1"/>
</dbReference>
<sequence length="72" mass="8054">MGSLLPSEGQQPAYAQLYINDPDTALAARTARNPNLNPVIMSDLQAMLHDTHPYVPLYKQAYEILCEKPPEE</sequence>
<keyword evidence="2" id="KW-1185">Reference proteome</keyword>
<proteinExistence type="predicted"/>
<dbReference type="AlphaFoldDB" id="A0A4V3XEJ3"/>
<dbReference type="PANTHER" id="PTHR45786">
    <property type="entry name" value="DNA BINDING PROTEIN-LIKE"/>
    <property type="match status" value="1"/>
</dbReference>
<comment type="caution">
    <text evidence="1">The sequence shown here is derived from an EMBL/GenBank/DDBJ whole genome shotgun (WGS) entry which is preliminary data.</text>
</comment>
<dbReference type="EMBL" id="SGPL01000316">
    <property type="protein sequence ID" value="THH13903.1"/>
    <property type="molecule type" value="Genomic_DNA"/>
</dbReference>
<protein>
    <submittedName>
        <fullName evidence="1">Uncharacterized protein</fullName>
    </submittedName>
</protein>
<evidence type="ECO:0000313" key="1">
    <source>
        <dbReference type="EMBL" id="THH13903.1"/>
    </source>
</evidence>
<dbReference type="Proteomes" id="UP000310158">
    <property type="component" value="Unassembled WGS sequence"/>
</dbReference>
<evidence type="ECO:0000313" key="2">
    <source>
        <dbReference type="Proteomes" id="UP000310158"/>
    </source>
</evidence>
<gene>
    <name evidence="1" type="ORF">EW146_g6364</name>
</gene>
<accession>A0A4V3XEJ3</accession>
<name>A0A4V3XEJ3_9AGAM</name>
<organism evidence="1 2">
    <name type="scientific">Bondarzewia mesenterica</name>
    <dbReference type="NCBI Taxonomy" id="1095465"/>
    <lineage>
        <taxon>Eukaryota</taxon>
        <taxon>Fungi</taxon>
        <taxon>Dikarya</taxon>
        <taxon>Basidiomycota</taxon>
        <taxon>Agaricomycotina</taxon>
        <taxon>Agaricomycetes</taxon>
        <taxon>Russulales</taxon>
        <taxon>Bondarzewiaceae</taxon>
        <taxon>Bondarzewia</taxon>
    </lineage>
</organism>